<dbReference type="CDD" id="cd07100">
    <property type="entry name" value="ALDH_SSADH1_GabD1"/>
    <property type="match status" value="1"/>
</dbReference>
<proteinExistence type="inferred from homology"/>
<keyword evidence="8" id="KW-1185">Reference proteome</keyword>
<evidence type="ECO:0000256" key="4">
    <source>
        <dbReference type="PROSITE-ProRule" id="PRU10007"/>
    </source>
</evidence>
<comment type="caution">
    <text evidence="7">The sequence shown here is derived from an EMBL/GenBank/DDBJ whole genome shotgun (WGS) entry which is preliminary data.</text>
</comment>
<dbReference type="InterPro" id="IPR015590">
    <property type="entry name" value="Aldehyde_DH_dom"/>
</dbReference>
<dbReference type="Gene3D" id="3.40.309.10">
    <property type="entry name" value="Aldehyde Dehydrogenase, Chain A, domain 2"/>
    <property type="match status" value="1"/>
</dbReference>
<dbReference type="PANTHER" id="PTHR43217">
    <property type="entry name" value="SUCCINATE SEMIALDEHYDE DEHYDROGENASE [NAD(P)+] SAD"/>
    <property type="match status" value="1"/>
</dbReference>
<evidence type="ECO:0000256" key="1">
    <source>
        <dbReference type="ARBA" id="ARBA00009986"/>
    </source>
</evidence>
<dbReference type="EMBL" id="JBHLUK010000002">
    <property type="protein sequence ID" value="MFC0422654.1"/>
    <property type="molecule type" value="Genomic_DNA"/>
</dbReference>
<dbReference type="PROSITE" id="PS00070">
    <property type="entry name" value="ALDEHYDE_DEHYDR_CYS"/>
    <property type="match status" value="1"/>
</dbReference>
<evidence type="ECO:0000256" key="2">
    <source>
        <dbReference type="ARBA" id="ARBA00022857"/>
    </source>
</evidence>
<dbReference type="PROSITE" id="PS00687">
    <property type="entry name" value="ALDEHYDE_DEHYDR_GLU"/>
    <property type="match status" value="1"/>
</dbReference>
<organism evidence="7 8">
    <name type="scientific">Lactiplantibacillus plajomi</name>
    <dbReference type="NCBI Taxonomy" id="1457217"/>
    <lineage>
        <taxon>Bacteria</taxon>
        <taxon>Bacillati</taxon>
        <taxon>Bacillota</taxon>
        <taxon>Bacilli</taxon>
        <taxon>Lactobacillales</taxon>
        <taxon>Lactobacillaceae</taxon>
        <taxon>Lactiplantibacillus</taxon>
    </lineage>
</organism>
<dbReference type="InterPro" id="IPR047110">
    <property type="entry name" value="GABD/Sad-like"/>
</dbReference>
<protein>
    <submittedName>
        <fullName evidence="7">NAD-dependent succinate-semialdehyde dehydrogenase</fullName>
    </submittedName>
</protein>
<reference evidence="7 8" key="1">
    <citation type="submission" date="2024-09" db="EMBL/GenBank/DDBJ databases">
        <authorList>
            <person name="Sun Q."/>
            <person name="Mori K."/>
        </authorList>
    </citation>
    <scope>NUCLEOTIDE SEQUENCE [LARGE SCALE GENOMIC DNA]</scope>
    <source>
        <strain evidence="7 8">TBRC 4575</strain>
    </source>
</reference>
<sequence>MAYQTINPYNNQVLKQFENASDEQLEATLTTGHALYKQWRGEPAETRKATLHKVAALLRAQKHDLAVIVTKEMGKLIAESEAEVDLCADIADYFADHATEFLQPTPLTTALGDAHYEKQALGILVMVEPWNFPYYQIMRVFAPNFMIGNPLLLKHASNTPSSAEAFVKLVEEAGAPKGSLTNLFISYDQVSKAIADPRVAGVALTGSERGGASVAQEAGANLKKSTLELGGNDPFIVLDDADMDKVKAWAPQSRLSNAGQICAASKRFIVMADKYQQVLDILKDSFAAVKMGDPLDPTTTLAPLSSMKARDTLQKRVDAAVAAGAKVYYGNQPVDLPGAFFQPTILTDVTKDNPSYNQELFGPVATVYKVDTEEEAIALANDSSYGLGSAIFSEDDAHAKAVASQIETGMTFINRAWASVPELPFGGVKNSGYGRELYKLGFDAFVNEHLVVSAK</sequence>
<dbReference type="InterPro" id="IPR029510">
    <property type="entry name" value="Ald_DH_CS_GLU"/>
</dbReference>
<dbReference type="Gene3D" id="3.40.605.10">
    <property type="entry name" value="Aldehyde Dehydrogenase, Chain A, domain 1"/>
    <property type="match status" value="1"/>
</dbReference>
<evidence type="ECO:0000259" key="6">
    <source>
        <dbReference type="Pfam" id="PF00171"/>
    </source>
</evidence>
<evidence type="ECO:0000313" key="7">
    <source>
        <dbReference type="EMBL" id="MFC0422654.1"/>
    </source>
</evidence>
<dbReference type="Proteomes" id="UP001589855">
    <property type="component" value="Unassembled WGS sequence"/>
</dbReference>
<dbReference type="SUPFAM" id="SSF53720">
    <property type="entry name" value="ALDH-like"/>
    <property type="match status" value="1"/>
</dbReference>
<dbReference type="RefSeq" id="WP_137643865.1">
    <property type="nucleotide sequence ID" value="NZ_BAABRM010000001.1"/>
</dbReference>
<evidence type="ECO:0000256" key="5">
    <source>
        <dbReference type="RuleBase" id="RU003345"/>
    </source>
</evidence>
<gene>
    <name evidence="7" type="ORF">ACFFGS_00460</name>
</gene>
<keyword evidence="3 5" id="KW-0560">Oxidoreductase</keyword>
<dbReference type="InterPro" id="IPR044148">
    <property type="entry name" value="ALDH_GabD1-like"/>
</dbReference>
<dbReference type="InterPro" id="IPR016161">
    <property type="entry name" value="Ald_DH/histidinol_DH"/>
</dbReference>
<dbReference type="PANTHER" id="PTHR43217:SF2">
    <property type="entry name" value="SUCCINATE-SEMIALDEHYDE DEHYDROGENASE [NADP(+)]"/>
    <property type="match status" value="1"/>
</dbReference>
<feature type="active site" evidence="4">
    <location>
        <position position="228"/>
    </location>
</feature>
<dbReference type="InterPro" id="IPR016162">
    <property type="entry name" value="Ald_DH_N"/>
</dbReference>
<keyword evidence="2" id="KW-0521">NADP</keyword>
<feature type="domain" description="Aldehyde dehydrogenase" evidence="6">
    <location>
        <begin position="3"/>
        <end position="447"/>
    </location>
</feature>
<dbReference type="InterPro" id="IPR016163">
    <property type="entry name" value="Ald_DH_C"/>
</dbReference>
<evidence type="ECO:0000313" key="8">
    <source>
        <dbReference type="Proteomes" id="UP001589855"/>
    </source>
</evidence>
<accession>A0ABV6JZK2</accession>
<dbReference type="InterPro" id="IPR016160">
    <property type="entry name" value="Ald_DH_CS_CYS"/>
</dbReference>
<evidence type="ECO:0000256" key="3">
    <source>
        <dbReference type="ARBA" id="ARBA00023002"/>
    </source>
</evidence>
<name>A0ABV6JZK2_9LACO</name>
<dbReference type="Pfam" id="PF00171">
    <property type="entry name" value="Aldedh"/>
    <property type="match status" value="1"/>
</dbReference>
<comment type="similarity">
    <text evidence="1 5">Belongs to the aldehyde dehydrogenase family.</text>
</comment>